<dbReference type="OrthoDB" id="8902809at2"/>
<proteinExistence type="predicted"/>
<reference evidence="1 2" key="1">
    <citation type="submission" date="2019-11" db="EMBL/GenBank/DDBJ databases">
        <title>Type strains purchased from KCTC, JCM and DSMZ.</title>
        <authorList>
            <person name="Lu H."/>
        </authorList>
    </citation>
    <scope>NUCLEOTIDE SEQUENCE [LARGE SCALE GENOMIC DNA]</scope>
    <source>
        <strain evidence="1 2">KCTC 42409</strain>
    </source>
</reference>
<accession>A0A6L6Q6G7</accession>
<organism evidence="1 2">
    <name type="scientific">Pseudoduganella ginsengisoli</name>
    <dbReference type="NCBI Taxonomy" id="1462440"/>
    <lineage>
        <taxon>Bacteria</taxon>
        <taxon>Pseudomonadati</taxon>
        <taxon>Pseudomonadota</taxon>
        <taxon>Betaproteobacteria</taxon>
        <taxon>Burkholderiales</taxon>
        <taxon>Oxalobacteraceae</taxon>
        <taxon>Telluria group</taxon>
        <taxon>Pseudoduganella</taxon>
    </lineage>
</organism>
<protein>
    <submittedName>
        <fullName evidence="1">DUF2059 domain-containing protein</fullName>
    </submittedName>
</protein>
<evidence type="ECO:0000313" key="1">
    <source>
        <dbReference type="EMBL" id="MTW05019.1"/>
    </source>
</evidence>
<sequence length="190" mass="19858">MALCGTAHAATAATNAATPAAAGATAAPAAAAGAIPPSKQALIDKLLDLWHMENVGLNMLQVPVSDAVTQAKAVLQGRATDAKRDAAMSEVVTEARKFMEDTVPTVKTSAQKLMPTKVAPLLAERFSEDELKQMIAILESPVKAKFEALLPELQKSLGEAVAADSGPVINPKLQDLKQRIGMRLRAAVTP</sequence>
<evidence type="ECO:0000313" key="2">
    <source>
        <dbReference type="Proteomes" id="UP000484015"/>
    </source>
</evidence>
<comment type="caution">
    <text evidence="1">The sequence shown here is derived from an EMBL/GenBank/DDBJ whole genome shotgun (WGS) entry which is preliminary data.</text>
</comment>
<keyword evidence="2" id="KW-1185">Reference proteome</keyword>
<dbReference type="AlphaFoldDB" id="A0A6L6Q6G7"/>
<gene>
    <name evidence="1" type="ORF">GM668_23360</name>
</gene>
<dbReference type="EMBL" id="WNLA01000019">
    <property type="protein sequence ID" value="MTW05019.1"/>
    <property type="molecule type" value="Genomic_DNA"/>
</dbReference>
<name>A0A6L6Q6G7_9BURK</name>
<dbReference type="Proteomes" id="UP000484015">
    <property type="component" value="Unassembled WGS sequence"/>
</dbReference>